<feature type="region of interest" description="Disordered" evidence="1">
    <location>
        <begin position="1"/>
        <end position="51"/>
    </location>
</feature>
<dbReference type="Gene3D" id="1.10.3970.10">
    <property type="entry name" value="BSD domain"/>
    <property type="match status" value="1"/>
</dbReference>
<dbReference type="InterPro" id="IPR035925">
    <property type="entry name" value="BSD_dom_sf"/>
</dbReference>
<feature type="compositionally biased region" description="Polar residues" evidence="1">
    <location>
        <begin position="341"/>
        <end position="352"/>
    </location>
</feature>
<dbReference type="AlphaFoldDB" id="A0A2A2KR15"/>
<dbReference type="InterPro" id="IPR051494">
    <property type="entry name" value="BSD_domain-containing"/>
</dbReference>
<protein>
    <recommendedName>
        <fullName evidence="2">BSD domain-containing protein</fullName>
    </recommendedName>
</protein>
<name>A0A2A2KR15_9BILA</name>
<gene>
    <name evidence="3" type="ORF">WR25_02176</name>
</gene>
<dbReference type="SMART" id="SM00751">
    <property type="entry name" value="BSD"/>
    <property type="match status" value="1"/>
</dbReference>
<dbReference type="Proteomes" id="UP000218231">
    <property type="component" value="Unassembled WGS sequence"/>
</dbReference>
<dbReference type="InterPro" id="IPR005607">
    <property type="entry name" value="BSD_dom"/>
</dbReference>
<proteinExistence type="predicted"/>
<dbReference type="SUPFAM" id="SSF140383">
    <property type="entry name" value="BSD domain-like"/>
    <property type="match status" value="1"/>
</dbReference>
<organism evidence="3 4">
    <name type="scientific">Diploscapter pachys</name>
    <dbReference type="NCBI Taxonomy" id="2018661"/>
    <lineage>
        <taxon>Eukaryota</taxon>
        <taxon>Metazoa</taxon>
        <taxon>Ecdysozoa</taxon>
        <taxon>Nematoda</taxon>
        <taxon>Chromadorea</taxon>
        <taxon>Rhabditida</taxon>
        <taxon>Rhabditina</taxon>
        <taxon>Rhabditomorpha</taxon>
        <taxon>Rhabditoidea</taxon>
        <taxon>Rhabditidae</taxon>
        <taxon>Diploscapter</taxon>
    </lineage>
</organism>
<dbReference type="Pfam" id="PF03909">
    <property type="entry name" value="BSD"/>
    <property type="match status" value="1"/>
</dbReference>
<dbReference type="OrthoDB" id="73788at2759"/>
<evidence type="ECO:0000259" key="2">
    <source>
        <dbReference type="PROSITE" id="PS50858"/>
    </source>
</evidence>
<feature type="region of interest" description="Disordered" evidence="1">
    <location>
        <begin position="306"/>
        <end position="400"/>
    </location>
</feature>
<evidence type="ECO:0000313" key="3">
    <source>
        <dbReference type="EMBL" id="PAV76257.1"/>
    </source>
</evidence>
<evidence type="ECO:0000256" key="1">
    <source>
        <dbReference type="SAM" id="MobiDB-lite"/>
    </source>
</evidence>
<dbReference type="PROSITE" id="PS50858">
    <property type="entry name" value="BSD"/>
    <property type="match status" value="1"/>
</dbReference>
<feature type="compositionally biased region" description="Basic and acidic residues" evidence="1">
    <location>
        <begin position="384"/>
        <end position="394"/>
    </location>
</feature>
<keyword evidence="4" id="KW-1185">Reference proteome</keyword>
<sequence length="400" mass="45323">MSESESDQQKVVTEEPKAEDEDEKSEPAKIQDEETPSLNPLPANNWLNAGANWGTSWLNAAKEKTINTIDLMKKDLSEFTEAMTHEVSELTTAAKGGIDTAANAVKQQAQYLEKLVTPDEEKANAVGEESQKEEDKEKNEQKEDQPESSQAENEHTKVTKSNSIGFGFFSKIVETVTDTVKNLAIEETTRDEDKITEEIKRKAHLRKTNMGPARLNQIQTSESTYLNEPENEEAFLDWIQRFKIDEYDAEINMLLANNPPMRQIYAKLVPAKLENDDFWARYFYAVELAEADEELKQSFQLQQLTIKTDRKGNEKNDKEDSPKKSNDSSGSPSSQKSDNSMSVVEQPQSPSHTADDWSVCSDKQVEEITSQDEEEDRGLLTPKGEGEKKQKEDGWVDWDE</sequence>
<feature type="compositionally biased region" description="Low complexity" evidence="1">
    <location>
        <begin position="327"/>
        <end position="340"/>
    </location>
</feature>
<feature type="region of interest" description="Disordered" evidence="1">
    <location>
        <begin position="115"/>
        <end position="159"/>
    </location>
</feature>
<feature type="compositionally biased region" description="Basic and acidic residues" evidence="1">
    <location>
        <begin position="116"/>
        <end position="145"/>
    </location>
</feature>
<reference evidence="3 4" key="1">
    <citation type="journal article" date="2017" name="Curr. Biol.">
        <title>Genome architecture and evolution of a unichromosomal asexual nematode.</title>
        <authorList>
            <person name="Fradin H."/>
            <person name="Zegar C."/>
            <person name="Gutwein M."/>
            <person name="Lucas J."/>
            <person name="Kovtun M."/>
            <person name="Corcoran D."/>
            <person name="Baugh L.R."/>
            <person name="Kiontke K."/>
            <person name="Gunsalus K."/>
            <person name="Fitch D.H."/>
            <person name="Piano F."/>
        </authorList>
    </citation>
    <scope>NUCLEOTIDE SEQUENCE [LARGE SCALE GENOMIC DNA]</scope>
    <source>
        <strain evidence="3">PF1309</strain>
    </source>
</reference>
<feature type="compositionally biased region" description="Basic and acidic residues" evidence="1">
    <location>
        <begin position="307"/>
        <end position="326"/>
    </location>
</feature>
<dbReference type="PANTHER" id="PTHR16019:SF5">
    <property type="entry name" value="BSD DOMAIN-CONTAINING PROTEIN 1"/>
    <property type="match status" value="1"/>
</dbReference>
<dbReference type="GO" id="GO:0005737">
    <property type="term" value="C:cytoplasm"/>
    <property type="evidence" value="ECO:0007669"/>
    <property type="project" value="TreeGrafter"/>
</dbReference>
<accession>A0A2A2KR15</accession>
<dbReference type="PANTHER" id="PTHR16019">
    <property type="entry name" value="SYNAPSE-ASSOCIATED PROTEIN"/>
    <property type="match status" value="1"/>
</dbReference>
<dbReference type="EMBL" id="LIAE01007918">
    <property type="protein sequence ID" value="PAV76257.1"/>
    <property type="molecule type" value="Genomic_DNA"/>
</dbReference>
<dbReference type="STRING" id="2018661.A0A2A2KR15"/>
<feature type="domain" description="BSD" evidence="2">
    <location>
        <begin position="238"/>
        <end position="290"/>
    </location>
</feature>
<feature type="compositionally biased region" description="Low complexity" evidence="1">
    <location>
        <begin position="38"/>
        <end position="51"/>
    </location>
</feature>
<comment type="caution">
    <text evidence="3">The sequence shown here is derived from an EMBL/GenBank/DDBJ whole genome shotgun (WGS) entry which is preliminary data.</text>
</comment>
<evidence type="ECO:0000313" key="4">
    <source>
        <dbReference type="Proteomes" id="UP000218231"/>
    </source>
</evidence>